<dbReference type="PROSITE" id="PS51272">
    <property type="entry name" value="SLH"/>
    <property type="match status" value="1"/>
</dbReference>
<dbReference type="EMBL" id="JARGEQ010000106">
    <property type="protein sequence ID" value="MDF1587070.1"/>
    <property type="molecule type" value="Genomic_DNA"/>
</dbReference>
<keyword evidence="3" id="KW-1185">Reference proteome</keyword>
<evidence type="ECO:0000259" key="1">
    <source>
        <dbReference type="PROSITE" id="PS51272"/>
    </source>
</evidence>
<protein>
    <submittedName>
        <fullName evidence="2">S-layer homology domain-containing protein</fullName>
    </submittedName>
</protein>
<dbReference type="AlphaFoldDB" id="A0AAP3XSC5"/>
<name>A0AAP3XSC5_9PROT</name>
<dbReference type="Proteomes" id="UP001301140">
    <property type="component" value="Unassembled WGS sequence"/>
</dbReference>
<organism evidence="2 3">
    <name type="scientific">Marinimicrococcus flavescens</name>
    <dbReference type="NCBI Taxonomy" id="3031815"/>
    <lineage>
        <taxon>Bacteria</taxon>
        <taxon>Pseudomonadati</taxon>
        <taxon>Pseudomonadota</taxon>
        <taxon>Alphaproteobacteria</taxon>
        <taxon>Geminicoccales</taxon>
        <taxon>Geminicoccaceae</taxon>
        <taxon>Marinimicrococcus</taxon>
    </lineage>
</organism>
<dbReference type="SUPFAM" id="SSF56601">
    <property type="entry name" value="beta-lactamase/transpeptidase-like"/>
    <property type="match status" value="1"/>
</dbReference>
<dbReference type="InterPro" id="IPR001119">
    <property type="entry name" value="SLH_dom"/>
</dbReference>
<dbReference type="RefSeq" id="WP_327789493.1">
    <property type="nucleotide sequence ID" value="NZ_JARGEQ010000106.1"/>
</dbReference>
<proteinExistence type="predicted"/>
<dbReference type="InterPro" id="IPR012338">
    <property type="entry name" value="Beta-lactam/transpept-like"/>
</dbReference>
<comment type="caution">
    <text evidence="2">The sequence shown here is derived from an EMBL/GenBank/DDBJ whole genome shotgun (WGS) entry which is preliminary data.</text>
</comment>
<evidence type="ECO:0000313" key="3">
    <source>
        <dbReference type="Proteomes" id="UP001301140"/>
    </source>
</evidence>
<accession>A0AAP3XSC5</accession>
<feature type="non-terminal residue" evidence="2">
    <location>
        <position position="218"/>
    </location>
</feature>
<sequence length="218" mass="24800">PGSGYGLETIYPSSYNGYTVVEKGGDLPGFHSNLWLLPEENTGIFIAFNTDKGNLRAPFFEQFMNRYFPDKGISPVIKTPKPTQEQLHPFEGLYRDLSMPGWTYDIKAGDGTLLVSDPLGEHVLRQSKDLLFYDDKGLPAGFQADKDGNMKYFYYNKAGSWSEKLPEPAKYSDVPEDHPYAKYIYKLVQLGVIQQDQDTFKPEEPMTRGKFIAQLFKL</sequence>
<gene>
    <name evidence="2" type="ORF">PZ740_11835</name>
</gene>
<feature type="domain" description="SLH" evidence="1">
    <location>
        <begin position="167"/>
        <end position="218"/>
    </location>
</feature>
<evidence type="ECO:0000313" key="2">
    <source>
        <dbReference type="EMBL" id="MDF1587070.1"/>
    </source>
</evidence>
<reference evidence="2 3" key="1">
    <citation type="submission" date="2023-03" db="EMBL/GenBank/DDBJ databases">
        <title>YIM 152171 draft genome.</title>
        <authorList>
            <person name="Yang Z."/>
        </authorList>
    </citation>
    <scope>NUCLEOTIDE SEQUENCE [LARGE SCALE GENOMIC DNA]</scope>
    <source>
        <strain evidence="2 3">YIM 152171</strain>
    </source>
</reference>
<dbReference type="Gene3D" id="3.40.710.10">
    <property type="entry name" value="DD-peptidase/beta-lactamase superfamily"/>
    <property type="match status" value="1"/>
</dbReference>
<feature type="non-terminal residue" evidence="2">
    <location>
        <position position="1"/>
    </location>
</feature>
<dbReference type="Pfam" id="PF00395">
    <property type="entry name" value="SLH"/>
    <property type="match status" value="1"/>
</dbReference>